<evidence type="ECO:0000256" key="6">
    <source>
        <dbReference type="SAM" id="MobiDB-lite"/>
    </source>
</evidence>
<name>A0AAW0IVP3_MYOGA</name>
<keyword evidence="2" id="KW-0853">WD repeat</keyword>
<dbReference type="AlphaFoldDB" id="A0AAW0IVP3"/>
<evidence type="ECO:0000256" key="4">
    <source>
        <dbReference type="ARBA" id="ARBA00023069"/>
    </source>
</evidence>
<dbReference type="GO" id="GO:0005930">
    <property type="term" value="C:axoneme"/>
    <property type="evidence" value="ECO:0007669"/>
    <property type="project" value="TreeGrafter"/>
</dbReference>
<feature type="region of interest" description="Disordered" evidence="6">
    <location>
        <begin position="1"/>
        <end position="24"/>
    </location>
</feature>
<protein>
    <submittedName>
        <fullName evidence="7">Uncharacterized protein</fullName>
    </submittedName>
</protein>
<dbReference type="GO" id="GO:0042073">
    <property type="term" value="P:intraciliary transport"/>
    <property type="evidence" value="ECO:0007669"/>
    <property type="project" value="TreeGrafter"/>
</dbReference>
<dbReference type="PANTHER" id="PTHR15722:SF2">
    <property type="entry name" value="INTRAFLAGELLAR TRANSPORT PROTEIN 172 HOMOLOG"/>
    <property type="match status" value="1"/>
</dbReference>
<dbReference type="Gene3D" id="1.25.40.10">
    <property type="entry name" value="Tetratricopeptide repeat domain"/>
    <property type="match status" value="1"/>
</dbReference>
<dbReference type="GO" id="GO:0030992">
    <property type="term" value="C:intraciliary transport particle B"/>
    <property type="evidence" value="ECO:0007669"/>
    <property type="project" value="TreeGrafter"/>
</dbReference>
<proteinExistence type="predicted"/>
<dbReference type="Proteomes" id="UP001488838">
    <property type="component" value="Unassembled WGS sequence"/>
</dbReference>
<evidence type="ECO:0000313" key="8">
    <source>
        <dbReference type="Proteomes" id="UP001488838"/>
    </source>
</evidence>
<dbReference type="EMBL" id="JBBHLL010000088">
    <property type="protein sequence ID" value="KAK7818393.1"/>
    <property type="molecule type" value="Genomic_DNA"/>
</dbReference>
<evidence type="ECO:0000256" key="1">
    <source>
        <dbReference type="ARBA" id="ARBA00004138"/>
    </source>
</evidence>
<evidence type="ECO:0000256" key="2">
    <source>
        <dbReference type="ARBA" id="ARBA00022574"/>
    </source>
</evidence>
<evidence type="ECO:0000313" key="7">
    <source>
        <dbReference type="EMBL" id="KAK7818393.1"/>
    </source>
</evidence>
<dbReference type="InterPro" id="IPR011990">
    <property type="entry name" value="TPR-like_helical_dom_sf"/>
</dbReference>
<organism evidence="7 8">
    <name type="scientific">Myodes glareolus</name>
    <name type="common">Bank vole</name>
    <name type="synonym">Clethrionomys glareolus</name>
    <dbReference type="NCBI Taxonomy" id="447135"/>
    <lineage>
        <taxon>Eukaryota</taxon>
        <taxon>Metazoa</taxon>
        <taxon>Chordata</taxon>
        <taxon>Craniata</taxon>
        <taxon>Vertebrata</taxon>
        <taxon>Euteleostomi</taxon>
        <taxon>Mammalia</taxon>
        <taxon>Eutheria</taxon>
        <taxon>Euarchontoglires</taxon>
        <taxon>Glires</taxon>
        <taxon>Rodentia</taxon>
        <taxon>Myomorpha</taxon>
        <taxon>Muroidea</taxon>
        <taxon>Cricetidae</taxon>
        <taxon>Arvicolinae</taxon>
        <taxon>Myodes</taxon>
    </lineage>
</organism>
<gene>
    <name evidence="7" type="ORF">U0070_018709</name>
</gene>
<evidence type="ECO:0000256" key="5">
    <source>
        <dbReference type="ARBA" id="ARBA00023273"/>
    </source>
</evidence>
<keyword evidence="8" id="KW-1185">Reference proteome</keyword>
<dbReference type="GO" id="GO:0036064">
    <property type="term" value="C:ciliary basal body"/>
    <property type="evidence" value="ECO:0007669"/>
    <property type="project" value="TreeGrafter"/>
</dbReference>
<comment type="subcellular location">
    <subcellularLocation>
        <location evidence="1">Cell projection</location>
        <location evidence="1">Cilium</location>
    </subcellularLocation>
</comment>
<sequence>MAVEKKLTSIRSEQTGHAGKELQTGRDDLLGTECSGGGLDMYQELQHWDKCIAVAKAKGHPALENCAGITINGYGHTTRERAGELQESQGDGLAAISLYLKAGLPTKAAWLVLTREELLANTELVEHITMALIKGELYERIAEELHTKGDRPKCYRHVDPEAGRWEQAHKAQELEKQGKYREAERLYVTVESDLANTMFQKHKLYDDMIRLVGKYHPDLLNTHLHLGEELEAEGRLQEAEYHYLKPRNGRQL</sequence>
<comment type="caution">
    <text evidence="7">The sequence shown here is derived from an EMBL/GenBank/DDBJ whole genome shotgun (WGS) entry which is preliminary data.</text>
</comment>
<keyword evidence="3" id="KW-0677">Repeat</keyword>
<keyword evidence="4" id="KW-0969">Cilium</keyword>
<accession>A0AAW0IVP3</accession>
<dbReference type="PANTHER" id="PTHR15722">
    <property type="entry name" value="IFT140/172-RELATED"/>
    <property type="match status" value="1"/>
</dbReference>
<reference evidence="7 8" key="1">
    <citation type="journal article" date="2023" name="bioRxiv">
        <title>Conserved and derived expression patterns and positive selection on dental genes reveal complex evolutionary context of ever-growing rodent molars.</title>
        <authorList>
            <person name="Calamari Z.T."/>
            <person name="Song A."/>
            <person name="Cohen E."/>
            <person name="Akter M."/>
            <person name="Roy R.D."/>
            <person name="Hallikas O."/>
            <person name="Christensen M.M."/>
            <person name="Li P."/>
            <person name="Marangoni P."/>
            <person name="Jernvall J."/>
            <person name="Klein O.D."/>
        </authorList>
    </citation>
    <scope>NUCLEOTIDE SEQUENCE [LARGE SCALE GENOMIC DNA]</scope>
    <source>
        <strain evidence="7">V071</strain>
    </source>
</reference>
<evidence type="ECO:0000256" key="3">
    <source>
        <dbReference type="ARBA" id="ARBA00022737"/>
    </source>
</evidence>
<keyword evidence="5" id="KW-0966">Cell projection</keyword>